<evidence type="ECO:0000259" key="2">
    <source>
        <dbReference type="Pfam" id="PF25540"/>
    </source>
</evidence>
<protein>
    <recommendedName>
        <fullName evidence="2">DUF7923 domain-containing protein</fullName>
    </recommendedName>
</protein>
<dbReference type="OrthoDB" id="2270193at2759"/>
<evidence type="ECO:0000313" key="4">
    <source>
        <dbReference type="Proteomes" id="UP000566819"/>
    </source>
</evidence>
<evidence type="ECO:0000313" key="3">
    <source>
        <dbReference type="EMBL" id="KAF4633633.1"/>
    </source>
</evidence>
<comment type="caution">
    <text evidence="3">The sequence shown here is derived from an EMBL/GenBank/DDBJ whole genome shotgun (WGS) entry which is preliminary data.</text>
</comment>
<dbReference type="EMBL" id="JAAMPI010000244">
    <property type="protein sequence ID" value="KAF4633633.1"/>
    <property type="molecule type" value="Genomic_DNA"/>
</dbReference>
<name>A0A8H4RQT4_9HELO</name>
<feature type="domain" description="DUF7923" evidence="2">
    <location>
        <begin position="89"/>
        <end position="287"/>
    </location>
</feature>
<dbReference type="Proteomes" id="UP000566819">
    <property type="component" value="Unassembled WGS sequence"/>
</dbReference>
<gene>
    <name evidence="3" type="ORF">G7Y89_g4476</name>
</gene>
<sequence length="433" mass="48394">MASPKPEETTTDYRTQLKEFQSLDLQRGVLFEKLVDELSIAQARLTIVTAERDSDVSILRADLESERESRRGLQSKVQALGERLVELEKARFVLVLIDADADMYIVSFLPPDLQHENFAHPSQFREKYLSRGLLGGQAAADELMEKVREYLLTLGSSVHDAKTVPIVVKAYANLSGLGQACIRERLASRPLDVAQFWIGFTRRYPLVDFMDVGHGKEEADNKIREVLSHNMSNPQCEHILLACCHDDGYVPVLRQYSAQPSFSERLSLLSVGAVRPNMAALGFRTTLILESVFHSNVSPWPPESPISVRSQKTSDPGGDERSSSLTSASAPLDASCSVRFGPIKRNSSGKRIDKVLSVGKDLLQTLKKKDLCHEHYLRSDCLDKSCKRKHNRPKPLSQKEFDALWLIARSGKCFRMRKTGGGNFGIGVKVLQI</sequence>
<accession>A0A8H4RQT4</accession>
<feature type="region of interest" description="Disordered" evidence="1">
    <location>
        <begin position="297"/>
        <end position="330"/>
    </location>
</feature>
<dbReference type="AlphaFoldDB" id="A0A8H4RQT4"/>
<organism evidence="3 4">
    <name type="scientific">Cudoniella acicularis</name>
    <dbReference type="NCBI Taxonomy" id="354080"/>
    <lineage>
        <taxon>Eukaryota</taxon>
        <taxon>Fungi</taxon>
        <taxon>Dikarya</taxon>
        <taxon>Ascomycota</taxon>
        <taxon>Pezizomycotina</taxon>
        <taxon>Leotiomycetes</taxon>
        <taxon>Helotiales</taxon>
        <taxon>Tricladiaceae</taxon>
        <taxon>Cudoniella</taxon>
    </lineage>
</organism>
<keyword evidence="4" id="KW-1185">Reference proteome</keyword>
<reference evidence="3 4" key="1">
    <citation type="submission" date="2020-03" db="EMBL/GenBank/DDBJ databases">
        <title>Draft Genome Sequence of Cudoniella acicularis.</title>
        <authorList>
            <person name="Buettner E."/>
            <person name="Kellner H."/>
        </authorList>
    </citation>
    <scope>NUCLEOTIDE SEQUENCE [LARGE SCALE GENOMIC DNA]</scope>
    <source>
        <strain evidence="3 4">DSM 108380</strain>
    </source>
</reference>
<dbReference type="InterPro" id="IPR057683">
    <property type="entry name" value="DUF7923"/>
</dbReference>
<proteinExistence type="predicted"/>
<dbReference type="PANTHER" id="PTHR37543">
    <property type="entry name" value="CCCH ZINC FINGER DNA BINDING PROTEIN (AFU_ORTHOLOGUE AFUA_5G12760)"/>
    <property type="match status" value="1"/>
</dbReference>
<dbReference type="PANTHER" id="PTHR37543:SF1">
    <property type="entry name" value="CCCH ZINC FINGER DNA BINDING PROTEIN (AFU_ORTHOLOGUE AFUA_5G12760)"/>
    <property type="match status" value="1"/>
</dbReference>
<evidence type="ECO:0000256" key="1">
    <source>
        <dbReference type="SAM" id="MobiDB-lite"/>
    </source>
</evidence>
<dbReference type="Pfam" id="PF25540">
    <property type="entry name" value="DUF7923"/>
    <property type="match status" value="1"/>
</dbReference>